<dbReference type="InterPro" id="IPR013783">
    <property type="entry name" value="Ig-like_fold"/>
</dbReference>
<dbReference type="RefSeq" id="XP_044556486.1">
    <property type="nucleotide sequence ID" value="XM_044714011.1"/>
</dbReference>
<dbReference type="GO" id="GO:0008285">
    <property type="term" value="P:negative regulation of cell population proliferation"/>
    <property type="evidence" value="ECO:0007669"/>
    <property type="project" value="InterPro"/>
</dbReference>
<evidence type="ECO:0000313" key="8">
    <source>
        <dbReference type="Proteomes" id="UP000444721"/>
    </source>
</evidence>
<dbReference type="InterPro" id="IPR033304">
    <property type="entry name" value="DLEC1"/>
</dbReference>
<sequence>MQNNTQKLKSVQQLRENQPYNGVLLECIPSPVVFENYDEFGQYEMIVEVLNRSAIPTAIRLKNHSNKFFKVKRVDASEGKIAPGLSAKILVTFHPDSLLDYTEQISIISASKDEIILPLLGRRKRPLLTLPRIINIGHCFIGTEISKEIKCKNAGGKGKFLFQKCFDPTTNIRFLFSSLNEVDHSQIIELSPFLISPKYFSLEGNEEIPITITFRPEAVGDHDQSLFVIFDNEQIFEIKIRGIGQYPNIELCAISNIANFDRKSHPSLLCFDNIYPFQKSPPQYLTHYNDSDIEVEFEWRYINEYTDVPVQTQSLNLPFSVKPSSGKIGPRQHINFEVRFTPRELGIYSGYFILFLNNVPIPASCDHPFFYYYKAGFSWFKNSILNSLTTSDPLKYFTSYEVDVNSIEEEQRQTVFGAEKIDVIGSIPVFHCRVHGDTSKLDVTVSPPIVDFSNSLEVGAVVEKDLILTNNSEFEARFKWLIDVNEDDGLIIDFVPPSGSLLPKQRNSVKLLLKCDRYQSFEKSCLCEIENSDSIEFCIRGGTKPQTLRVDTPCIDFGIVETNKIVTDCIQLTNTSQQDLFWELATVENDAITCSPKLGLLRVGESVLVNVSIESLHPQIIKHSLAFKVRDGPPQFVDVHADVQEPKVILEKYYFDLGNSIKVGDEVEIKIHMKNISQIRVEYCWYDLGQIAADSRGYEIRLENEKGELLPEAEGYTTVILKALSPTPNLEEVFPCFLQDDKTKFMGIKVIGSIIE</sequence>
<dbReference type="EMBL" id="VFQX01000074">
    <property type="protein sequence ID" value="KAF0971770.1"/>
    <property type="molecule type" value="Genomic_DNA"/>
</dbReference>
<comment type="subcellular location">
    <subcellularLocation>
        <location evidence="1">Cell projection</location>
        <location evidence="1">Cilium</location>
    </subcellularLocation>
    <subcellularLocation>
        <location evidence="2">Cytoplasm</location>
    </subcellularLocation>
</comment>
<dbReference type="Pfam" id="PF22544">
    <property type="entry name" value="HYDIN_VesB_CFA65-like_Ig"/>
    <property type="match status" value="1"/>
</dbReference>
<protein>
    <recommendedName>
        <fullName evidence="6">HYDIN/VesB/CFA65-like Ig-like domain-containing protein</fullName>
    </recommendedName>
</protein>
<gene>
    <name evidence="7" type="ORF">FDP41_009993</name>
</gene>
<keyword evidence="8" id="KW-1185">Reference proteome</keyword>
<dbReference type="InterPro" id="IPR008962">
    <property type="entry name" value="PapD-like_sf"/>
</dbReference>
<keyword evidence="4" id="KW-0969">Cilium</keyword>
<evidence type="ECO:0000256" key="5">
    <source>
        <dbReference type="ARBA" id="ARBA00023273"/>
    </source>
</evidence>
<dbReference type="VEuPathDB" id="AmoebaDB:FDP41_009993"/>
<dbReference type="OMA" id="EWRYINE"/>
<dbReference type="GO" id="GO:0005737">
    <property type="term" value="C:cytoplasm"/>
    <property type="evidence" value="ECO:0007669"/>
    <property type="project" value="UniProtKB-SubCell"/>
</dbReference>
<dbReference type="GO" id="GO:0015631">
    <property type="term" value="F:tubulin binding"/>
    <property type="evidence" value="ECO:0007669"/>
    <property type="project" value="TreeGrafter"/>
</dbReference>
<dbReference type="Proteomes" id="UP000444721">
    <property type="component" value="Unassembled WGS sequence"/>
</dbReference>
<dbReference type="VEuPathDB" id="AmoebaDB:NF0043050"/>
<dbReference type="Gene3D" id="2.60.40.10">
    <property type="entry name" value="Immunoglobulins"/>
    <property type="match status" value="5"/>
</dbReference>
<dbReference type="GeneID" id="68117208"/>
<dbReference type="PANTHER" id="PTHR46348:SF1">
    <property type="entry name" value="DELETED IN LUNG AND ESOPHAGEAL CANCER PROTEIN 1"/>
    <property type="match status" value="1"/>
</dbReference>
<keyword evidence="3" id="KW-0963">Cytoplasm</keyword>
<proteinExistence type="predicted"/>
<evidence type="ECO:0000259" key="6">
    <source>
        <dbReference type="Pfam" id="PF22544"/>
    </source>
</evidence>
<dbReference type="VEuPathDB" id="AmoebaDB:NfTy_081690"/>
<evidence type="ECO:0000256" key="3">
    <source>
        <dbReference type="ARBA" id="ARBA00022490"/>
    </source>
</evidence>
<comment type="caution">
    <text evidence="7">The sequence shown here is derived from an EMBL/GenBank/DDBJ whole genome shotgun (WGS) entry which is preliminary data.</text>
</comment>
<evidence type="ECO:0000256" key="4">
    <source>
        <dbReference type="ARBA" id="ARBA00023069"/>
    </source>
</evidence>
<dbReference type="OrthoDB" id="2115465at2759"/>
<dbReference type="PANTHER" id="PTHR46348">
    <property type="entry name" value="DELETED IN LUNG AND ESOPHAGEAL CANCER PROTEIN 1"/>
    <property type="match status" value="1"/>
</dbReference>
<dbReference type="SUPFAM" id="SSF49354">
    <property type="entry name" value="PapD-like"/>
    <property type="match status" value="1"/>
</dbReference>
<evidence type="ECO:0000256" key="2">
    <source>
        <dbReference type="ARBA" id="ARBA00004496"/>
    </source>
</evidence>
<name>A0A6A5BCG1_NAEFO</name>
<organism evidence="7 8">
    <name type="scientific">Naegleria fowleri</name>
    <name type="common">Brain eating amoeba</name>
    <dbReference type="NCBI Taxonomy" id="5763"/>
    <lineage>
        <taxon>Eukaryota</taxon>
        <taxon>Discoba</taxon>
        <taxon>Heterolobosea</taxon>
        <taxon>Tetramitia</taxon>
        <taxon>Eutetramitia</taxon>
        <taxon>Vahlkampfiidae</taxon>
        <taxon>Naegleria</taxon>
    </lineage>
</organism>
<evidence type="ECO:0000256" key="1">
    <source>
        <dbReference type="ARBA" id="ARBA00004138"/>
    </source>
</evidence>
<keyword evidence="5" id="KW-0966">Cell projection</keyword>
<accession>A0A6A5BCG1</accession>
<dbReference type="AlphaFoldDB" id="A0A6A5BCG1"/>
<reference evidence="7 8" key="1">
    <citation type="journal article" date="2019" name="Sci. Rep.">
        <title>Nanopore sequencing improves the draft genome of the human pathogenic amoeba Naegleria fowleri.</title>
        <authorList>
            <person name="Liechti N."/>
            <person name="Schurch N."/>
            <person name="Bruggmann R."/>
            <person name="Wittwer M."/>
        </authorList>
    </citation>
    <scope>NUCLEOTIDE SEQUENCE [LARGE SCALE GENOMIC DNA]</scope>
    <source>
        <strain evidence="7 8">ATCC 30894</strain>
    </source>
</reference>
<evidence type="ECO:0000313" key="7">
    <source>
        <dbReference type="EMBL" id="KAF0971770.1"/>
    </source>
</evidence>
<dbReference type="GO" id="GO:0005929">
    <property type="term" value="C:cilium"/>
    <property type="evidence" value="ECO:0007669"/>
    <property type="project" value="UniProtKB-SubCell"/>
</dbReference>
<feature type="domain" description="HYDIN/VesB/CFA65-like Ig-like" evidence="6">
    <location>
        <begin position="548"/>
        <end position="641"/>
    </location>
</feature>
<dbReference type="InterPro" id="IPR053879">
    <property type="entry name" value="HYDIN_VesB_CFA65-like_Ig"/>
</dbReference>